<dbReference type="SMART" id="SM01088">
    <property type="entry name" value="Col_cuticle_N"/>
    <property type="match status" value="1"/>
</dbReference>
<dbReference type="InterPro" id="IPR000504">
    <property type="entry name" value="RRM_dom"/>
</dbReference>
<dbReference type="InterPro" id="IPR002486">
    <property type="entry name" value="Col_cuticle_N"/>
</dbReference>
<keyword evidence="4" id="KW-0694">RNA-binding</keyword>
<dbReference type="Gene3D" id="3.30.70.330">
    <property type="match status" value="1"/>
</dbReference>
<keyword evidence="6" id="KW-1133">Transmembrane helix</keyword>
<dbReference type="GO" id="GO:0003723">
    <property type="term" value="F:RNA binding"/>
    <property type="evidence" value="ECO:0007669"/>
    <property type="project" value="UniProtKB-UniRule"/>
</dbReference>
<evidence type="ECO:0000256" key="2">
    <source>
        <dbReference type="ARBA" id="ARBA00022737"/>
    </source>
</evidence>
<evidence type="ECO:0000313" key="9">
    <source>
        <dbReference type="WBParaSite" id="MBELARI_LOCUS9879"/>
    </source>
</evidence>
<dbReference type="WBParaSite" id="MBELARI_LOCUS9879">
    <property type="protein sequence ID" value="MBELARI_LOCUS9879"/>
    <property type="gene ID" value="MBELARI_LOCUS9879"/>
</dbReference>
<dbReference type="PROSITE" id="PS50102">
    <property type="entry name" value="RRM"/>
    <property type="match status" value="1"/>
</dbReference>
<reference evidence="9" key="1">
    <citation type="submission" date="2024-02" db="UniProtKB">
        <authorList>
            <consortium name="WormBaseParasite"/>
        </authorList>
    </citation>
    <scope>IDENTIFICATION</scope>
</reference>
<comment type="subunit">
    <text evidence="1">Collagen polypeptide chains are complexed within the cuticle by disulfide bonds and other types of covalent cross-links.</text>
</comment>
<dbReference type="CDD" id="cd20379">
    <property type="entry name" value="Tudor_dTUD-like"/>
    <property type="match status" value="1"/>
</dbReference>
<feature type="compositionally biased region" description="Pro residues" evidence="5">
    <location>
        <begin position="131"/>
        <end position="161"/>
    </location>
</feature>
<sequence length="662" mass="71043">MDSDGRTKAYKFVAYTAVSFSLVAVLSVVCTLPMVYNYVSHVRRQMQHELSFCKGSARDIFDEVNHMKHAAQVHRNRTTRQAGGYGAPLVNPEPAFTCEGCCLPGPAGAQGAPGRPGKPGRPGAPGSPGAPGKPPLAPCDPTTPPPCKPCPQGPAGPPGAPGAPGDPGEAGTPGRPGSDASPGLPGPRGPPGSAGEAGAPGPAGEPGIPAQSEPLTPGQPGEPGDQGPTGPPGPPGGPGMDGPPGPAGPKGAPGPDGPPGSDGGASSSKTELVVKKIFSHKLLTLYRSIINSMPYESKIDQRKFYVKNIPENWDEWNLFAAFFQFGLVDDVNLGSAIHGGFKYGFVGMIEFEGADKVRKALVNGRLNVNGACLIMKSQYKKNEEQENENGKKTKTTKARSDSSKPSVSSHRISFKIPYGDLPVGNKEIQITIAQTPDDFVEIADRLIFFTRMMHQDERYEAMQKKLNVYVMSCPSDGALAEEGDSVIVLYQENAVRGRVIAKGDEARVYLVDLGFEVSRKNLWLIKDNAAHAALGFHLPQQVIECELIGVKFSSKNDLETARLMLKKFMTSNSKLELRAIHREFRGSTNLIQMIVEYNDNIHEIQDFAGVLAERGLCVYEQPQEVFRYTKEELIALREAMGPIENEPLEEIFQGAMVKLIVK</sequence>
<dbReference type="SMART" id="SM00360">
    <property type="entry name" value="RRM"/>
    <property type="match status" value="1"/>
</dbReference>
<dbReference type="InterPro" id="IPR035437">
    <property type="entry name" value="SNase_OB-fold_sf"/>
</dbReference>
<feature type="compositionally biased region" description="Low complexity" evidence="5">
    <location>
        <begin position="218"/>
        <end position="228"/>
    </location>
</feature>
<keyword evidence="2" id="KW-0677">Repeat</keyword>
<dbReference type="Pfam" id="PF01391">
    <property type="entry name" value="Collagen"/>
    <property type="match status" value="2"/>
</dbReference>
<keyword evidence="6" id="KW-0472">Membrane</keyword>
<evidence type="ECO:0000313" key="8">
    <source>
        <dbReference type="Proteomes" id="UP000887575"/>
    </source>
</evidence>
<feature type="region of interest" description="Disordered" evidence="5">
    <location>
        <begin position="108"/>
        <end position="268"/>
    </location>
</feature>
<dbReference type="Pfam" id="PF01484">
    <property type="entry name" value="Col_cuticle_N"/>
    <property type="match status" value="1"/>
</dbReference>
<dbReference type="InterPro" id="IPR008160">
    <property type="entry name" value="Collagen"/>
</dbReference>
<evidence type="ECO:0000259" key="7">
    <source>
        <dbReference type="PROSITE" id="PS50102"/>
    </source>
</evidence>
<evidence type="ECO:0000256" key="5">
    <source>
        <dbReference type="SAM" id="MobiDB-lite"/>
    </source>
</evidence>
<feature type="transmembrane region" description="Helical" evidence="6">
    <location>
        <begin position="12"/>
        <end position="36"/>
    </location>
</feature>
<feature type="compositionally biased region" description="Pro residues" evidence="5">
    <location>
        <begin position="229"/>
        <end position="247"/>
    </location>
</feature>
<feature type="region of interest" description="Disordered" evidence="5">
    <location>
        <begin position="382"/>
        <end position="409"/>
    </location>
</feature>
<evidence type="ECO:0000256" key="3">
    <source>
        <dbReference type="ARBA" id="ARBA00023157"/>
    </source>
</evidence>
<feature type="compositionally biased region" description="Low complexity" evidence="5">
    <location>
        <begin position="191"/>
        <end position="210"/>
    </location>
</feature>
<evidence type="ECO:0000256" key="1">
    <source>
        <dbReference type="ARBA" id="ARBA00011518"/>
    </source>
</evidence>
<dbReference type="PANTHER" id="PTHR24637:SF262">
    <property type="entry name" value="CUTICLE COLLAGEN 34-RELATED"/>
    <property type="match status" value="1"/>
</dbReference>
<dbReference type="Gene3D" id="2.30.30.140">
    <property type="match status" value="1"/>
</dbReference>
<keyword evidence="8" id="KW-1185">Reference proteome</keyword>
<keyword evidence="6" id="KW-0812">Transmembrane</keyword>
<dbReference type="Gene3D" id="2.40.50.90">
    <property type="match status" value="1"/>
</dbReference>
<dbReference type="GO" id="GO:0042302">
    <property type="term" value="F:structural constituent of cuticle"/>
    <property type="evidence" value="ECO:0007669"/>
    <property type="project" value="InterPro"/>
</dbReference>
<accession>A0AAF3FRJ8</accession>
<feature type="domain" description="RRM" evidence="7">
    <location>
        <begin position="302"/>
        <end position="400"/>
    </location>
</feature>
<keyword evidence="3" id="KW-1015">Disulfide bond</keyword>
<organism evidence="8 9">
    <name type="scientific">Mesorhabditis belari</name>
    <dbReference type="NCBI Taxonomy" id="2138241"/>
    <lineage>
        <taxon>Eukaryota</taxon>
        <taxon>Metazoa</taxon>
        <taxon>Ecdysozoa</taxon>
        <taxon>Nematoda</taxon>
        <taxon>Chromadorea</taxon>
        <taxon>Rhabditida</taxon>
        <taxon>Rhabditina</taxon>
        <taxon>Rhabditomorpha</taxon>
        <taxon>Rhabditoidea</taxon>
        <taxon>Rhabditidae</taxon>
        <taxon>Mesorhabditinae</taxon>
        <taxon>Mesorhabditis</taxon>
    </lineage>
</organism>
<dbReference type="InterPro" id="IPR035979">
    <property type="entry name" value="RBD_domain_sf"/>
</dbReference>
<protein>
    <recommendedName>
        <fullName evidence="7">RRM domain-containing protein</fullName>
    </recommendedName>
</protein>
<dbReference type="SUPFAM" id="SSF63748">
    <property type="entry name" value="Tudor/PWWP/MBT"/>
    <property type="match status" value="1"/>
</dbReference>
<dbReference type="SUPFAM" id="SSF54928">
    <property type="entry name" value="RNA-binding domain, RBD"/>
    <property type="match status" value="1"/>
</dbReference>
<proteinExistence type="predicted"/>
<dbReference type="AlphaFoldDB" id="A0AAF3FRJ8"/>
<evidence type="ECO:0000256" key="6">
    <source>
        <dbReference type="SAM" id="Phobius"/>
    </source>
</evidence>
<dbReference type="GO" id="GO:0005737">
    <property type="term" value="C:cytoplasm"/>
    <property type="evidence" value="ECO:0007669"/>
    <property type="project" value="UniProtKB-ARBA"/>
</dbReference>
<feature type="compositionally biased region" description="Basic and acidic residues" evidence="5">
    <location>
        <begin position="382"/>
        <end position="391"/>
    </location>
</feature>
<name>A0AAF3FRJ8_9BILA</name>
<dbReference type="InterPro" id="IPR012677">
    <property type="entry name" value="Nucleotide-bd_a/b_plait_sf"/>
</dbReference>
<dbReference type="InterPro" id="IPR002999">
    <property type="entry name" value="Tudor"/>
</dbReference>
<dbReference type="CDD" id="cd00590">
    <property type="entry name" value="RRM_SF"/>
    <property type="match status" value="1"/>
</dbReference>
<dbReference type="Proteomes" id="UP000887575">
    <property type="component" value="Unassembled WGS sequence"/>
</dbReference>
<dbReference type="PANTHER" id="PTHR24637">
    <property type="entry name" value="COLLAGEN"/>
    <property type="match status" value="1"/>
</dbReference>
<dbReference type="Pfam" id="PF00567">
    <property type="entry name" value="TUDOR"/>
    <property type="match status" value="1"/>
</dbReference>
<evidence type="ECO:0000256" key="4">
    <source>
        <dbReference type="PROSITE-ProRule" id="PRU00176"/>
    </source>
</evidence>